<comment type="caution">
    <text evidence="4">The sequence shown here is derived from an EMBL/GenBank/DDBJ whole genome shotgun (WGS) entry which is preliminary data.</text>
</comment>
<dbReference type="Gene3D" id="1.25.10.10">
    <property type="entry name" value="Leucine-rich Repeat Variant"/>
    <property type="match status" value="2"/>
</dbReference>
<keyword evidence="5" id="KW-1185">Reference proteome</keyword>
<organism evidence="4 5">
    <name type="scientific">Xenoophorus captivus</name>
    <dbReference type="NCBI Taxonomy" id="1517983"/>
    <lineage>
        <taxon>Eukaryota</taxon>
        <taxon>Metazoa</taxon>
        <taxon>Chordata</taxon>
        <taxon>Craniata</taxon>
        <taxon>Vertebrata</taxon>
        <taxon>Euteleostomi</taxon>
        <taxon>Actinopterygii</taxon>
        <taxon>Neopterygii</taxon>
        <taxon>Teleostei</taxon>
        <taxon>Neoteleostei</taxon>
        <taxon>Acanthomorphata</taxon>
        <taxon>Ovalentaria</taxon>
        <taxon>Atherinomorphae</taxon>
        <taxon>Cyprinodontiformes</taxon>
        <taxon>Goodeidae</taxon>
        <taxon>Xenoophorus</taxon>
    </lineage>
</organism>
<dbReference type="SUPFAM" id="SSF48371">
    <property type="entry name" value="ARM repeat"/>
    <property type="match status" value="1"/>
</dbReference>
<comment type="subunit">
    <text evidence="2">Component of a trimeric complex composed of STK11/LKB1, STRAD (STRADA or STRADB) and CAB39/MO25 (CAB39/MO25alpha or CAB39L/MO25beta): the complex tethers STK11/LKB1 in the cytoplasm and stimulates its catalytic activity.</text>
</comment>
<dbReference type="EMBL" id="JAHRIN010017565">
    <property type="protein sequence ID" value="MEQ2197356.1"/>
    <property type="molecule type" value="Genomic_DNA"/>
</dbReference>
<comment type="similarity">
    <text evidence="1">Belongs to the Mo25 family.</text>
</comment>
<dbReference type="InterPro" id="IPR011989">
    <property type="entry name" value="ARM-like"/>
</dbReference>
<name>A0ABV0QND4_9TELE</name>
<dbReference type="Proteomes" id="UP001434883">
    <property type="component" value="Unassembled WGS sequence"/>
</dbReference>
<comment type="function">
    <text evidence="3">Component of a complex that binds and activates STK11/LKB1. In the complex, required to stabilize the interaction between CAB39/MO25 (CAB39/MO25alpha or CAB39L/MO25beta) and STK11/LKB1.</text>
</comment>
<dbReference type="PANTHER" id="PTHR10182:SF18">
    <property type="entry name" value="CAB39 PROTEIN"/>
    <property type="match status" value="1"/>
</dbReference>
<dbReference type="Pfam" id="PF08569">
    <property type="entry name" value="Mo25"/>
    <property type="match status" value="1"/>
</dbReference>
<dbReference type="PANTHER" id="PTHR10182">
    <property type="entry name" value="CALCIUM-BINDING PROTEIN 39-RELATED"/>
    <property type="match status" value="1"/>
</dbReference>
<evidence type="ECO:0000256" key="2">
    <source>
        <dbReference type="ARBA" id="ARBA00011749"/>
    </source>
</evidence>
<proteinExistence type="inferred from homology"/>
<gene>
    <name evidence="4" type="ORF">XENOCAPTIV_028186</name>
</gene>
<evidence type="ECO:0000256" key="3">
    <source>
        <dbReference type="ARBA" id="ARBA00025206"/>
    </source>
</evidence>
<dbReference type="InterPro" id="IPR013878">
    <property type="entry name" value="Mo25"/>
</dbReference>
<accession>A0ABV0QND4</accession>
<evidence type="ECO:0000256" key="1">
    <source>
        <dbReference type="ARBA" id="ARBA00011012"/>
    </source>
</evidence>
<dbReference type="InterPro" id="IPR016024">
    <property type="entry name" value="ARM-type_fold"/>
</dbReference>
<evidence type="ECO:0000313" key="5">
    <source>
        <dbReference type="Proteomes" id="UP001434883"/>
    </source>
</evidence>
<reference evidence="4 5" key="1">
    <citation type="submission" date="2021-06" db="EMBL/GenBank/DDBJ databases">
        <authorList>
            <person name="Palmer J.M."/>
        </authorList>
    </citation>
    <scope>NUCLEOTIDE SEQUENCE [LARGE SCALE GENOMIC DNA]</scope>
    <source>
        <strain evidence="4 5">XC_2019</strain>
        <tissue evidence="4">Muscle</tissue>
    </source>
</reference>
<evidence type="ECO:0000313" key="4">
    <source>
        <dbReference type="EMBL" id="MEQ2197356.1"/>
    </source>
</evidence>
<sequence length="153" mass="17729">MLDKSERCSFTDFLKYVLGCTSAHPMLTCVNLCRYESPEVALNCGMMLRECLRHEPLARTVLFSEDFFCFFHYVELSTFDIASDAFASFKVFVANPNKTQPVLDILLKNQAKLVEFLSHFQTDRSEDEQFCDEKNYLIKQIRDLKRPAASEES</sequence>
<protein>
    <submittedName>
        <fullName evidence="4">Uncharacterized protein</fullName>
    </submittedName>
</protein>